<evidence type="ECO:0000313" key="12">
    <source>
        <dbReference type="EMBL" id="GER26312.1"/>
    </source>
</evidence>
<dbReference type="InterPro" id="IPR051758">
    <property type="entry name" value="ERF/AP2-like"/>
</dbReference>
<organism evidence="12 13">
    <name type="scientific">Striga asiatica</name>
    <name type="common">Asiatic witchweed</name>
    <name type="synonym">Buchnera asiatica</name>
    <dbReference type="NCBI Taxonomy" id="4170"/>
    <lineage>
        <taxon>Eukaryota</taxon>
        <taxon>Viridiplantae</taxon>
        <taxon>Streptophyta</taxon>
        <taxon>Embryophyta</taxon>
        <taxon>Tracheophyta</taxon>
        <taxon>Spermatophyta</taxon>
        <taxon>Magnoliopsida</taxon>
        <taxon>eudicotyledons</taxon>
        <taxon>Gunneridae</taxon>
        <taxon>Pentapetalae</taxon>
        <taxon>asterids</taxon>
        <taxon>lamiids</taxon>
        <taxon>Lamiales</taxon>
        <taxon>Orobanchaceae</taxon>
        <taxon>Buchnereae</taxon>
        <taxon>Striga</taxon>
    </lineage>
</organism>
<evidence type="ECO:0000256" key="4">
    <source>
        <dbReference type="ARBA" id="ARBA00023015"/>
    </source>
</evidence>
<evidence type="ECO:0000256" key="7">
    <source>
        <dbReference type="ARBA" id="ARBA00023163"/>
    </source>
</evidence>
<keyword evidence="6" id="KW-0010">Activator</keyword>
<evidence type="ECO:0000256" key="6">
    <source>
        <dbReference type="ARBA" id="ARBA00023159"/>
    </source>
</evidence>
<keyword evidence="2" id="KW-0936">Ethylene signaling pathway</keyword>
<dbReference type="SUPFAM" id="SSF54171">
    <property type="entry name" value="DNA-binding domain"/>
    <property type="match status" value="1"/>
</dbReference>
<evidence type="ECO:0000256" key="2">
    <source>
        <dbReference type="ARBA" id="ARBA00022745"/>
    </source>
</evidence>
<sequence>MDSSSKGKGKVKKRDEEENSSKPSAESSTSRAPPPIFPFALNTTTTNTSFFPSPQQQQHQHQQQQQMISFIPPHHTTPFPPYFTGWAPPPQSLYLNNNTLNLSPRAHTHTTMMMMMPRPPTKLYRGVRQRHWGKWVAEIRLPKNRTRLWLGTFNTAEDAALAYDREAFKLRGHNARLNFPDLFAGARPESESESESVTPSSEIGPSGGGGGGEGDDTSSVAPNPSSELVWGDMGEAWTEAGWGPGSHFWDNFDPTNSLMLPPNLPPFPPTSNQDDSDDSRKPEH</sequence>
<feature type="region of interest" description="Disordered" evidence="10">
    <location>
        <begin position="1"/>
        <end position="65"/>
    </location>
</feature>
<protein>
    <submittedName>
        <fullName evidence="12">Ethylene-responsive transcription factor 4</fullName>
    </submittedName>
</protein>
<dbReference type="PROSITE" id="PS51032">
    <property type="entry name" value="AP2_ERF"/>
    <property type="match status" value="1"/>
</dbReference>
<feature type="compositionally biased region" description="Polar residues" evidence="10">
    <location>
        <begin position="21"/>
        <end position="31"/>
    </location>
</feature>
<evidence type="ECO:0000256" key="5">
    <source>
        <dbReference type="ARBA" id="ARBA00023125"/>
    </source>
</evidence>
<accession>A0A5A7P0N4</accession>
<feature type="compositionally biased region" description="Low complexity" evidence="10">
    <location>
        <begin position="195"/>
        <end position="204"/>
    </location>
</feature>
<dbReference type="PANTHER" id="PTHR31657:SF19">
    <property type="entry name" value="ETHYLENE-RESPONSIVE TRANSCRIPTION FACTOR ERF053"/>
    <property type="match status" value="1"/>
</dbReference>
<dbReference type="InterPro" id="IPR016177">
    <property type="entry name" value="DNA-bd_dom_sf"/>
</dbReference>
<keyword evidence="3" id="KW-0611">Plant defense</keyword>
<evidence type="ECO:0000256" key="3">
    <source>
        <dbReference type="ARBA" id="ARBA00022821"/>
    </source>
</evidence>
<feature type="region of interest" description="Disordered" evidence="10">
    <location>
        <begin position="186"/>
        <end position="284"/>
    </location>
</feature>
<dbReference type="FunFam" id="3.30.730.10:FF:000001">
    <property type="entry name" value="Ethylene-responsive transcription factor 2"/>
    <property type="match status" value="1"/>
</dbReference>
<dbReference type="GO" id="GO:0003700">
    <property type="term" value="F:DNA-binding transcription factor activity"/>
    <property type="evidence" value="ECO:0007669"/>
    <property type="project" value="InterPro"/>
</dbReference>
<reference evidence="13" key="1">
    <citation type="journal article" date="2019" name="Curr. Biol.">
        <title>Genome Sequence of Striga asiatica Provides Insight into the Evolution of Plant Parasitism.</title>
        <authorList>
            <person name="Yoshida S."/>
            <person name="Kim S."/>
            <person name="Wafula E.K."/>
            <person name="Tanskanen J."/>
            <person name="Kim Y.M."/>
            <person name="Honaas L."/>
            <person name="Yang Z."/>
            <person name="Spallek T."/>
            <person name="Conn C.E."/>
            <person name="Ichihashi Y."/>
            <person name="Cheong K."/>
            <person name="Cui S."/>
            <person name="Der J.P."/>
            <person name="Gundlach H."/>
            <person name="Jiao Y."/>
            <person name="Hori C."/>
            <person name="Ishida J.K."/>
            <person name="Kasahara H."/>
            <person name="Kiba T."/>
            <person name="Kim M.S."/>
            <person name="Koo N."/>
            <person name="Laohavisit A."/>
            <person name="Lee Y.H."/>
            <person name="Lumba S."/>
            <person name="McCourt P."/>
            <person name="Mortimer J.C."/>
            <person name="Mutuku J.M."/>
            <person name="Nomura T."/>
            <person name="Sasaki-Sekimoto Y."/>
            <person name="Seto Y."/>
            <person name="Wang Y."/>
            <person name="Wakatake T."/>
            <person name="Sakakibara H."/>
            <person name="Demura T."/>
            <person name="Yamaguchi S."/>
            <person name="Yoneyama K."/>
            <person name="Manabe R.I."/>
            <person name="Nelson D.C."/>
            <person name="Schulman A.H."/>
            <person name="Timko M.P."/>
            <person name="dePamphilis C.W."/>
            <person name="Choi D."/>
            <person name="Shirasu K."/>
        </authorList>
    </citation>
    <scope>NUCLEOTIDE SEQUENCE [LARGE SCALE GENOMIC DNA]</scope>
    <source>
        <strain evidence="13">cv. UVA1</strain>
    </source>
</reference>
<keyword evidence="4" id="KW-0805">Transcription regulation</keyword>
<evidence type="ECO:0000256" key="1">
    <source>
        <dbReference type="ARBA" id="ARBA00004123"/>
    </source>
</evidence>
<dbReference type="GO" id="GO:0005634">
    <property type="term" value="C:nucleus"/>
    <property type="evidence" value="ECO:0007669"/>
    <property type="project" value="UniProtKB-SubCell"/>
</dbReference>
<dbReference type="InterPro" id="IPR036955">
    <property type="entry name" value="AP2/ERF_dom_sf"/>
</dbReference>
<dbReference type="EMBL" id="BKCP01001002">
    <property type="protein sequence ID" value="GER26312.1"/>
    <property type="molecule type" value="Genomic_DNA"/>
</dbReference>
<dbReference type="CDD" id="cd00018">
    <property type="entry name" value="AP2"/>
    <property type="match status" value="1"/>
</dbReference>
<dbReference type="PANTHER" id="PTHR31657">
    <property type="entry name" value="ETHYLENE-RESPONSIVE TRANSCRIPTION FACTOR ERF061"/>
    <property type="match status" value="1"/>
</dbReference>
<dbReference type="InterPro" id="IPR001471">
    <property type="entry name" value="AP2/ERF_dom"/>
</dbReference>
<dbReference type="OrthoDB" id="913493at2759"/>
<dbReference type="AlphaFoldDB" id="A0A5A7P0N4"/>
<comment type="similarity">
    <text evidence="9">Belongs to the AP2/ERF transcription factor family. ERF subfamily.</text>
</comment>
<dbReference type="GO" id="GO:0000976">
    <property type="term" value="F:transcription cis-regulatory region binding"/>
    <property type="evidence" value="ECO:0007669"/>
    <property type="project" value="UniProtKB-ARBA"/>
</dbReference>
<keyword evidence="8" id="KW-0539">Nucleus</keyword>
<keyword evidence="7" id="KW-0804">Transcription</keyword>
<proteinExistence type="inferred from homology"/>
<evidence type="ECO:0000259" key="11">
    <source>
        <dbReference type="PROSITE" id="PS51032"/>
    </source>
</evidence>
<feature type="compositionally biased region" description="Low complexity" evidence="10">
    <location>
        <begin position="42"/>
        <end position="65"/>
    </location>
</feature>
<evidence type="ECO:0000313" key="13">
    <source>
        <dbReference type="Proteomes" id="UP000325081"/>
    </source>
</evidence>
<dbReference type="SMART" id="SM00380">
    <property type="entry name" value="AP2"/>
    <property type="match status" value="1"/>
</dbReference>
<dbReference type="GO" id="GO:0006952">
    <property type="term" value="P:defense response"/>
    <property type="evidence" value="ECO:0007669"/>
    <property type="project" value="UniProtKB-KW"/>
</dbReference>
<comment type="caution">
    <text evidence="12">The sequence shown here is derived from an EMBL/GenBank/DDBJ whole genome shotgun (WGS) entry which is preliminary data.</text>
</comment>
<dbReference type="Gene3D" id="3.30.730.10">
    <property type="entry name" value="AP2/ERF domain"/>
    <property type="match status" value="1"/>
</dbReference>
<evidence type="ECO:0000256" key="10">
    <source>
        <dbReference type="SAM" id="MobiDB-lite"/>
    </source>
</evidence>
<dbReference type="PRINTS" id="PR00367">
    <property type="entry name" value="ETHRSPELEMNT"/>
</dbReference>
<feature type="domain" description="AP2/ERF" evidence="11">
    <location>
        <begin position="123"/>
        <end position="180"/>
    </location>
</feature>
<gene>
    <name evidence="12" type="ORF">STAS_01945</name>
</gene>
<evidence type="ECO:0000256" key="8">
    <source>
        <dbReference type="ARBA" id="ARBA00023242"/>
    </source>
</evidence>
<evidence type="ECO:0000256" key="9">
    <source>
        <dbReference type="ARBA" id="ARBA00024343"/>
    </source>
</evidence>
<comment type="subcellular location">
    <subcellularLocation>
        <location evidence="1">Nucleus</location>
    </subcellularLocation>
</comment>
<keyword evidence="13" id="KW-1185">Reference proteome</keyword>
<keyword evidence="5" id="KW-0238">DNA-binding</keyword>
<name>A0A5A7P0N4_STRAF</name>
<dbReference type="Proteomes" id="UP000325081">
    <property type="component" value="Unassembled WGS sequence"/>
</dbReference>
<dbReference type="GO" id="GO:0009873">
    <property type="term" value="P:ethylene-activated signaling pathway"/>
    <property type="evidence" value="ECO:0007669"/>
    <property type="project" value="UniProtKB-KW"/>
</dbReference>
<dbReference type="Pfam" id="PF00847">
    <property type="entry name" value="AP2"/>
    <property type="match status" value="1"/>
</dbReference>